<protein>
    <submittedName>
        <fullName evidence="3">Uncharacterized protein</fullName>
    </submittedName>
</protein>
<dbReference type="AlphaFoldDB" id="U1MMD5"/>
<organism evidence="3 4">
    <name type="scientific">Haloquadratum walsbyi J07HQW1</name>
    <dbReference type="NCBI Taxonomy" id="1238424"/>
    <lineage>
        <taxon>Archaea</taxon>
        <taxon>Methanobacteriati</taxon>
        <taxon>Methanobacteriota</taxon>
        <taxon>Stenosarchaea group</taxon>
        <taxon>Halobacteria</taxon>
        <taxon>Halobacteriales</taxon>
        <taxon>Haloferacaceae</taxon>
        <taxon>Haloquadratum</taxon>
    </lineage>
</organism>
<accession>U1MMD5</accession>
<feature type="transmembrane region" description="Helical" evidence="2">
    <location>
        <begin position="540"/>
        <end position="558"/>
    </location>
</feature>
<feature type="region of interest" description="Disordered" evidence="1">
    <location>
        <begin position="469"/>
        <end position="512"/>
    </location>
</feature>
<gene>
    <name evidence="3" type="ORF">J07HQW1_00912</name>
</gene>
<evidence type="ECO:0000313" key="4">
    <source>
        <dbReference type="Proteomes" id="UP000030649"/>
    </source>
</evidence>
<keyword evidence="2" id="KW-0472">Membrane</keyword>
<dbReference type="HOGENOM" id="CLU_486280_0_0_2"/>
<keyword evidence="2" id="KW-1133">Transmembrane helix</keyword>
<proteinExistence type="predicted"/>
<evidence type="ECO:0000313" key="3">
    <source>
        <dbReference type="EMBL" id="ERG90884.1"/>
    </source>
</evidence>
<dbReference type="Proteomes" id="UP000030649">
    <property type="component" value="Unassembled WGS sequence"/>
</dbReference>
<keyword evidence="2" id="KW-0812">Transmembrane</keyword>
<evidence type="ECO:0000256" key="1">
    <source>
        <dbReference type="SAM" id="MobiDB-lite"/>
    </source>
</evidence>
<sequence length="560" mass="61516">MTLCIGTIDMTIRTIFNSIGMLLVLVNSAIGGGAGVMLGTPGPTITEPGVSHIDHSPILGQTSSISSDEAHIEQLAVTVDGKHVDSGGTITTADDPRLVFNITSQSQLSLISLRIDGGVYRSYTPNTTSYSQSLTLELQPGSHQVVLVTKTPTDVSEYDLRIIEDSFPPTMEFSKPISVSGASLEKSYEIDRSRVRIAGTVHDRSDVTKITIRHTYRYTNAEERKSGHSQTIIRNPNESISWPVHLIPPQQTSTATNRITIMLYDKFDQIRQYEFRLDVSDEAQPEINITDVEPLYPMSEVRVEFSVKDVVGIRSVRTTRTEDSDQGRNLLLALNPTKQPITAEFTHRFELSENASPATLVAEDASGQEEVVTRKFNYSALLSPEIRINSQRTQFDTERQLRAVGTISDGKIERVRVETVAANGTVLDIQTVHDNTVVSRVTMNETLRTGTDVYPIRVRVRALDATGTEHINSTTLSQPAIQTQAETASPQSPTEQRTDQTPPQNSSRTTNGTQSVFEEISELLTPSFNSDTDSASNSSPIGLVLLIGTVAVCLFLIIRL</sequence>
<evidence type="ECO:0000256" key="2">
    <source>
        <dbReference type="SAM" id="Phobius"/>
    </source>
</evidence>
<reference evidence="3 4" key="1">
    <citation type="journal article" date="2013" name="PLoS ONE">
        <title>Assembly-driven community genomics of a hypersaline microbial ecosystem.</title>
        <authorList>
            <person name="Podell S."/>
            <person name="Ugalde J.A."/>
            <person name="Narasingarao P."/>
            <person name="Banfield J.F."/>
            <person name="Heidelberg K.B."/>
            <person name="Allen E.E."/>
        </authorList>
    </citation>
    <scope>NUCLEOTIDE SEQUENCE [LARGE SCALE GENOMIC DNA]</scope>
    <source>
        <strain evidence="4">J07HQW1</strain>
    </source>
</reference>
<name>U1MMD5_9EURY</name>
<dbReference type="EMBL" id="KE356560">
    <property type="protein sequence ID" value="ERG90884.1"/>
    <property type="molecule type" value="Genomic_DNA"/>
</dbReference>